<sequence length="121" mass="14296">MDVLIYYETKKANYLLFKAKDLTDPCAGAYNVFDMYEYSISIRRRRYLIYSTVKILPNNCFFFTLHFGSNSTIHPSLIDPCAILSREGTYGLRRPKRVARRARPRPLTNGRRYNWNDCLKI</sequence>
<dbReference type="Proteomes" id="UP000299102">
    <property type="component" value="Unassembled WGS sequence"/>
</dbReference>
<dbReference type="EMBL" id="BGZK01000007">
    <property type="protein sequence ID" value="GBP01115.1"/>
    <property type="molecule type" value="Genomic_DNA"/>
</dbReference>
<accession>A0A4C1SGA0</accession>
<name>A0A4C1SGA0_EUMVA</name>
<proteinExistence type="predicted"/>
<protein>
    <submittedName>
        <fullName evidence="1">Uncharacterized protein</fullName>
    </submittedName>
</protein>
<comment type="caution">
    <text evidence="1">The sequence shown here is derived from an EMBL/GenBank/DDBJ whole genome shotgun (WGS) entry which is preliminary data.</text>
</comment>
<dbReference type="AlphaFoldDB" id="A0A4C1SGA0"/>
<organism evidence="1 2">
    <name type="scientific">Eumeta variegata</name>
    <name type="common">Bagworm moth</name>
    <name type="synonym">Eumeta japonica</name>
    <dbReference type="NCBI Taxonomy" id="151549"/>
    <lineage>
        <taxon>Eukaryota</taxon>
        <taxon>Metazoa</taxon>
        <taxon>Ecdysozoa</taxon>
        <taxon>Arthropoda</taxon>
        <taxon>Hexapoda</taxon>
        <taxon>Insecta</taxon>
        <taxon>Pterygota</taxon>
        <taxon>Neoptera</taxon>
        <taxon>Endopterygota</taxon>
        <taxon>Lepidoptera</taxon>
        <taxon>Glossata</taxon>
        <taxon>Ditrysia</taxon>
        <taxon>Tineoidea</taxon>
        <taxon>Psychidae</taxon>
        <taxon>Oiketicinae</taxon>
        <taxon>Eumeta</taxon>
    </lineage>
</organism>
<evidence type="ECO:0000313" key="2">
    <source>
        <dbReference type="Proteomes" id="UP000299102"/>
    </source>
</evidence>
<gene>
    <name evidence="1" type="ORF">EVAR_2363_1</name>
</gene>
<keyword evidence="2" id="KW-1185">Reference proteome</keyword>
<evidence type="ECO:0000313" key="1">
    <source>
        <dbReference type="EMBL" id="GBP01115.1"/>
    </source>
</evidence>
<reference evidence="1 2" key="1">
    <citation type="journal article" date="2019" name="Commun. Biol.">
        <title>The bagworm genome reveals a unique fibroin gene that provides high tensile strength.</title>
        <authorList>
            <person name="Kono N."/>
            <person name="Nakamura H."/>
            <person name="Ohtoshi R."/>
            <person name="Tomita M."/>
            <person name="Numata K."/>
            <person name="Arakawa K."/>
        </authorList>
    </citation>
    <scope>NUCLEOTIDE SEQUENCE [LARGE SCALE GENOMIC DNA]</scope>
</reference>